<reference evidence="1 2" key="1">
    <citation type="submission" date="2019-01" db="EMBL/GenBank/DDBJ databases">
        <title>Bacillus sp. M5HDSG1-1, whole genome shotgun sequence.</title>
        <authorList>
            <person name="Tuo L."/>
        </authorList>
    </citation>
    <scope>NUCLEOTIDE SEQUENCE [LARGE SCALE GENOMIC DNA]</scope>
    <source>
        <strain evidence="1 2">M5HDSG1-1</strain>
    </source>
</reference>
<proteinExistence type="predicted"/>
<protein>
    <submittedName>
        <fullName evidence="1">Uncharacterized protein</fullName>
    </submittedName>
</protein>
<evidence type="ECO:0000313" key="2">
    <source>
        <dbReference type="Proteomes" id="UP000288024"/>
    </source>
</evidence>
<evidence type="ECO:0000313" key="1">
    <source>
        <dbReference type="EMBL" id="RVT63823.1"/>
    </source>
</evidence>
<accession>A0A437KCN1</accession>
<dbReference type="RefSeq" id="WP_127738299.1">
    <property type="nucleotide sequence ID" value="NZ_RZTZ01000003.1"/>
</dbReference>
<gene>
    <name evidence="1" type="ORF">EM808_11235</name>
</gene>
<organism evidence="1 2">
    <name type="scientific">Niallia taxi</name>
    <dbReference type="NCBI Taxonomy" id="2499688"/>
    <lineage>
        <taxon>Bacteria</taxon>
        <taxon>Bacillati</taxon>
        <taxon>Bacillota</taxon>
        <taxon>Bacilli</taxon>
        <taxon>Bacillales</taxon>
        <taxon>Bacillaceae</taxon>
        <taxon>Niallia</taxon>
    </lineage>
</organism>
<sequence>MIFIVIQSAKLTSLAKECLENYELKKDLSYVVKTSMPILYFGNIKKYFDSPIRIVTVGLNPSKKEFPDPDPFLRFQSMKKDQYYDFNQQYLAALNKYFQDKPYKEWFDPAYEPLLNGLNASFYGSMENTAIHTDICSSLATTQTWETLSKEEQRKLEADSVQLWHKLIDYLEPDVILLSVAGEHLSKIRFETINDWETVYTTQMDRPYLLNSKRIALSSGKQSSIYFGRAAELPFGFISSETKYSIGKHLKKLTEKQEYNPAFGQAYMFSALNIDQNDSEIFG</sequence>
<dbReference type="EMBL" id="RZTZ01000003">
    <property type="protein sequence ID" value="RVT63823.1"/>
    <property type="molecule type" value="Genomic_DNA"/>
</dbReference>
<comment type="caution">
    <text evidence="1">The sequence shown here is derived from an EMBL/GenBank/DDBJ whole genome shotgun (WGS) entry which is preliminary data.</text>
</comment>
<keyword evidence="2" id="KW-1185">Reference proteome</keyword>
<name>A0A437KCN1_9BACI</name>
<dbReference type="AlphaFoldDB" id="A0A437KCN1"/>
<dbReference type="Proteomes" id="UP000288024">
    <property type="component" value="Unassembled WGS sequence"/>
</dbReference>